<feature type="region of interest" description="Disordered" evidence="1">
    <location>
        <begin position="1"/>
        <end position="21"/>
    </location>
</feature>
<feature type="compositionally biased region" description="Basic residues" evidence="1">
    <location>
        <begin position="53"/>
        <end position="64"/>
    </location>
</feature>
<dbReference type="OrthoDB" id="3239119at2"/>
<gene>
    <name evidence="5" type="ORF">EM848_05375</name>
    <name evidence="4" type="ORF">EMO90_01910</name>
</gene>
<feature type="region of interest" description="Disordered" evidence="1">
    <location>
        <begin position="45"/>
        <end position="73"/>
    </location>
</feature>
<evidence type="ECO:0000313" key="7">
    <source>
        <dbReference type="Proteomes" id="UP000374630"/>
    </source>
</evidence>
<protein>
    <submittedName>
        <fullName evidence="5">DUF3592 domain-containing protein</fullName>
    </submittedName>
</protein>
<feature type="domain" description="DUF3592" evidence="3">
    <location>
        <begin position="128"/>
        <end position="198"/>
    </location>
</feature>
<sequence length="260" mass="28689">MRCQPLARRRRSATTATHEISHNFTIPPASAPACRPVSHCDHPADRPTMWVRGSRHRGRAHRQGRGPMSSSYESELTIASAGNGDSGISPSTILRIFFVVGLFILLGSGYAGYQHWHLSQVCTQPSSARIVDVRYEPAVDEDDSDTWTATIQYTADGGLEYTKPGAVSTSTEGKYQVGDEIAIRYNPSNPSEYIIIGDNSWLGFAIIGSILGIVFILPYSIALIVRFRRRRAAVRLAAQREENLRAAQSPWDSSQETPQD</sequence>
<comment type="caution">
    <text evidence="5">The sequence shown here is derived from an EMBL/GenBank/DDBJ whole genome shotgun (WGS) entry which is preliminary data.</text>
</comment>
<accession>A0A5J5DYM1</accession>
<feature type="transmembrane region" description="Helical" evidence="2">
    <location>
        <begin position="93"/>
        <end position="113"/>
    </location>
</feature>
<evidence type="ECO:0000256" key="2">
    <source>
        <dbReference type="SAM" id="Phobius"/>
    </source>
</evidence>
<evidence type="ECO:0000313" key="6">
    <source>
        <dbReference type="Proteomes" id="UP000345527"/>
    </source>
</evidence>
<dbReference type="AlphaFoldDB" id="A0A5J5DYM1"/>
<keyword evidence="2" id="KW-0472">Membrane</keyword>
<dbReference type="InterPro" id="IPR021994">
    <property type="entry name" value="DUF3592"/>
</dbReference>
<proteinExistence type="predicted"/>
<dbReference type="EMBL" id="RZNZ01000002">
    <property type="protein sequence ID" value="KAA8821987.1"/>
    <property type="molecule type" value="Genomic_DNA"/>
</dbReference>
<dbReference type="Proteomes" id="UP000374630">
    <property type="component" value="Unassembled WGS sequence"/>
</dbReference>
<keyword evidence="2" id="KW-0812">Transmembrane</keyword>
<evidence type="ECO:0000259" key="3">
    <source>
        <dbReference type="Pfam" id="PF12158"/>
    </source>
</evidence>
<keyword evidence="2" id="KW-1133">Transmembrane helix</keyword>
<name>A0A5J5DYM1_9BIFI</name>
<evidence type="ECO:0000313" key="4">
    <source>
        <dbReference type="EMBL" id="KAA8821987.1"/>
    </source>
</evidence>
<reference evidence="6 7" key="1">
    <citation type="journal article" date="2019" name="Syst. Appl. Microbiol.">
        <title>Characterization of Bifidobacterium species in feaces of the Egyptian fruit bat: Description of B. vespertilionis sp. nov. and B. rousetti sp. nov.</title>
        <authorList>
            <person name="Modesto M."/>
            <person name="Satti M."/>
            <person name="Watanabe K."/>
            <person name="Puglisi E."/>
            <person name="Morelli L."/>
            <person name="Huang C.-H."/>
            <person name="Liou J.-S."/>
            <person name="Miyashita M."/>
            <person name="Tamura T."/>
            <person name="Saito S."/>
            <person name="Mori K."/>
            <person name="Huang L."/>
            <person name="Sciavilla P."/>
            <person name="Sandri C."/>
            <person name="Spiezio C."/>
            <person name="Vitali F."/>
            <person name="Cavalieri D."/>
            <person name="Perpetuini G."/>
            <person name="Tofalo R."/>
            <person name="Bonetti A."/>
            <person name="Arita M."/>
            <person name="Mattarelli P."/>
        </authorList>
    </citation>
    <scope>NUCLEOTIDE SEQUENCE [LARGE SCALE GENOMIC DNA]</scope>
    <source>
        <strain evidence="4 7">RST16</strain>
        <strain evidence="5 6">RST8</strain>
    </source>
</reference>
<keyword evidence="7" id="KW-1185">Reference proteome</keyword>
<dbReference type="EMBL" id="RZOA01000008">
    <property type="protein sequence ID" value="KAA8823572.1"/>
    <property type="molecule type" value="Genomic_DNA"/>
</dbReference>
<dbReference type="Proteomes" id="UP000345527">
    <property type="component" value="Unassembled WGS sequence"/>
</dbReference>
<evidence type="ECO:0000313" key="5">
    <source>
        <dbReference type="EMBL" id="KAA8823572.1"/>
    </source>
</evidence>
<organism evidence="5 6">
    <name type="scientific">Bifidobacterium vespertilionis</name>
    <dbReference type="NCBI Taxonomy" id="2562524"/>
    <lineage>
        <taxon>Bacteria</taxon>
        <taxon>Bacillati</taxon>
        <taxon>Actinomycetota</taxon>
        <taxon>Actinomycetes</taxon>
        <taxon>Bifidobacteriales</taxon>
        <taxon>Bifidobacteriaceae</taxon>
        <taxon>Bifidobacterium</taxon>
    </lineage>
</organism>
<dbReference type="Pfam" id="PF12158">
    <property type="entry name" value="DUF3592"/>
    <property type="match status" value="1"/>
</dbReference>
<feature type="transmembrane region" description="Helical" evidence="2">
    <location>
        <begin position="201"/>
        <end position="225"/>
    </location>
</feature>
<evidence type="ECO:0000256" key="1">
    <source>
        <dbReference type="SAM" id="MobiDB-lite"/>
    </source>
</evidence>